<dbReference type="SMART" id="SM00558">
    <property type="entry name" value="JmjC"/>
    <property type="match status" value="1"/>
</dbReference>
<accession>R7S562</accession>
<feature type="region of interest" description="Disordered" evidence="7">
    <location>
        <begin position="167"/>
        <end position="216"/>
    </location>
</feature>
<feature type="compositionally biased region" description="Polar residues" evidence="7">
    <location>
        <begin position="739"/>
        <end position="758"/>
    </location>
</feature>
<dbReference type="GeneID" id="18876153"/>
<dbReference type="OrthoDB" id="9547406at2759"/>
<sequence>MESVLSSRTPSLTPSRSPTPMQPVQPDHFYGSDIQLPLSPQSNGKTWLDPADDPLAQRGIPVFKPTMAEFRDFEGYMKAIECWGMRSGIVKVIPPQEWRDSLPPVEPQLANVEIKNPIEQNMLGGGGLFRQTNVGRRKMMTVKEWFEYCSKDEYRAPGVEEIGPYSAHRTTRTSGRTTRRGRTAKAEPQEPVVKDEPMDDSASALLSPPRSTRNLSTPAVADEEVAILDNPPPEFSPPSAETKKKARARRAAKNKEAKDAEHAAKMAANAEFVKSFSAHKDWLPPKTSPESYTPEFCRELERHYWRNLGLGKPAWYGADTAGSLFTDQTTSWNVAHLPSLLTRLLPASSKGLPGVNTPYLYFGMWRATFAWHVEDMDLFSINYIHFGAGKHWYAIPQGRASALEQTMKGFFPKDISQCPQFLRHKSYLASPKTLAGALCKPNTLVQHAGEFVITYPRGYHAGFNLGFNCAESVNFALDSWVDLARKAQVCKCVGDSVSINIDELLREREEERIEAAFIRHDQKNSKENVRPRVSGSAPRKRKPDGEGGPPKKKKKVTVKDEQLEVAAVPKPKITVKLKLGPKPEEDSFPCCLCVSSSTSDLLRVHDLPLHAKDARSNHPWMAHEHCASVVPETWVDEIEVGEPREDGTRATERVVFGVDGIVKDRWNLKCSACTKPRAKAHGAPIQCTKGKCSKAFHVSCARHGSAQGIIFSVLREVEKEVVLLGETVMDAPPTELVSAPSTEGASETHSSTVPSEPASSPRVLKVIKKTEVQVLCSQHNPARLEAKKSAKQDKMKNHLLALDPMTRIKIRVSAGVFEVSLIRVISETGSVEVLWDKGVKREFKWSSVILGNTPEGVPVGQMPKDPAPENLFTPRHATLAPAPSISLTEPIMPTAAQWDALFSYQRQKNLALWPTTSLQQGTQMIWPSQAQLQAAMAALSKMEQSPPSGAPSSPAVTTQPEHFRPPTQIPPLPPTQVPSGLPSAFPIGVPGQPYVGYPATAYQALTGTNGDCQSYGPPAAGAVVPRSQYPNGQITWQQPYAGPPQKHGFRTGCTTPAPLDPPSRASSTIPGSMATGASSYPSLTPSASGAVMPSTGTLSYSQLASMAAVTSNSPHNQP</sequence>
<feature type="region of interest" description="Disordered" evidence="7">
    <location>
        <begin position="517"/>
        <end position="559"/>
    </location>
</feature>
<evidence type="ECO:0000259" key="9">
    <source>
        <dbReference type="PROSITE" id="PS51184"/>
    </source>
</evidence>
<evidence type="ECO:0000256" key="6">
    <source>
        <dbReference type="ARBA" id="ARBA00049349"/>
    </source>
</evidence>
<evidence type="ECO:0000256" key="7">
    <source>
        <dbReference type="SAM" id="MobiDB-lite"/>
    </source>
</evidence>
<dbReference type="InterPro" id="IPR013083">
    <property type="entry name" value="Znf_RING/FYVE/PHD"/>
</dbReference>
<feature type="domain" description="PHD-type" evidence="10">
    <location>
        <begin position="587"/>
        <end position="728"/>
    </location>
</feature>
<gene>
    <name evidence="11" type="ORF">PUNSTDRAFT_108236</name>
</gene>
<keyword evidence="12" id="KW-1185">Reference proteome</keyword>
<evidence type="ECO:0000256" key="4">
    <source>
        <dbReference type="ARBA" id="ARBA00022771"/>
    </source>
</evidence>
<feature type="domain" description="JmjN" evidence="8">
    <location>
        <begin position="60"/>
        <end position="101"/>
    </location>
</feature>
<feature type="domain" description="JmjC" evidence="9">
    <location>
        <begin position="326"/>
        <end position="492"/>
    </location>
</feature>
<dbReference type="AlphaFoldDB" id="R7S562"/>
<dbReference type="SUPFAM" id="SSF51197">
    <property type="entry name" value="Clavaminate synthase-like"/>
    <property type="match status" value="1"/>
</dbReference>
<dbReference type="KEGG" id="psq:PUNSTDRAFT_108236"/>
<feature type="compositionally biased region" description="Polar residues" evidence="7">
    <location>
        <begin position="1064"/>
        <end position="1087"/>
    </location>
</feature>
<dbReference type="InterPro" id="IPR034732">
    <property type="entry name" value="EPHD"/>
</dbReference>
<feature type="compositionally biased region" description="Basic and acidic residues" evidence="7">
    <location>
        <begin position="517"/>
        <end position="530"/>
    </location>
</feature>
<evidence type="ECO:0000259" key="10">
    <source>
        <dbReference type="PROSITE" id="PS51805"/>
    </source>
</evidence>
<evidence type="ECO:0000313" key="12">
    <source>
        <dbReference type="Proteomes" id="UP000054196"/>
    </source>
</evidence>
<dbReference type="PROSITE" id="PS51805">
    <property type="entry name" value="EPHD"/>
    <property type="match status" value="1"/>
</dbReference>
<keyword evidence="5" id="KW-0862">Zinc</keyword>
<dbReference type="GO" id="GO:0005634">
    <property type="term" value="C:nucleus"/>
    <property type="evidence" value="ECO:0007669"/>
    <property type="project" value="TreeGrafter"/>
</dbReference>
<dbReference type="PROSITE" id="PS51184">
    <property type="entry name" value="JMJC"/>
    <property type="match status" value="1"/>
</dbReference>
<dbReference type="PROSITE" id="PS51183">
    <property type="entry name" value="JMJN"/>
    <property type="match status" value="1"/>
</dbReference>
<feature type="region of interest" description="Disordered" evidence="7">
    <location>
        <begin position="228"/>
        <end position="262"/>
    </location>
</feature>
<dbReference type="GO" id="GO:0140684">
    <property type="term" value="F:histone H3K9me2/H3K9me3 demethylase activity"/>
    <property type="evidence" value="ECO:0007669"/>
    <property type="project" value="UniProtKB-EC"/>
</dbReference>
<dbReference type="PANTHER" id="PTHR10694:SF7">
    <property type="entry name" value="[HISTONE H3]-TRIMETHYL-L-LYSINE(9) DEMETHYLASE"/>
    <property type="match status" value="1"/>
</dbReference>
<organism evidence="11 12">
    <name type="scientific">Punctularia strigosozonata (strain HHB-11173)</name>
    <name type="common">White-rot fungus</name>
    <dbReference type="NCBI Taxonomy" id="741275"/>
    <lineage>
        <taxon>Eukaryota</taxon>
        <taxon>Fungi</taxon>
        <taxon>Dikarya</taxon>
        <taxon>Basidiomycota</taxon>
        <taxon>Agaricomycotina</taxon>
        <taxon>Agaricomycetes</taxon>
        <taxon>Corticiales</taxon>
        <taxon>Punctulariaceae</taxon>
        <taxon>Punctularia</taxon>
    </lineage>
</organism>
<dbReference type="Gene3D" id="2.60.120.650">
    <property type="entry name" value="Cupin"/>
    <property type="match status" value="2"/>
</dbReference>
<dbReference type="OMA" id="WNLKCTA"/>
<evidence type="ECO:0000256" key="1">
    <source>
        <dbReference type="ARBA" id="ARBA00009711"/>
    </source>
</evidence>
<dbReference type="Pfam" id="PF02375">
    <property type="entry name" value="JmjN"/>
    <property type="match status" value="1"/>
</dbReference>
<feature type="compositionally biased region" description="Low complexity" evidence="7">
    <location>
        <begin position="1"/>
        <end position="19"/>
    </location>
</feature>
<dbReference type="Proteomes" id="UP000054196">
    <property type="component" value="Unassembled WGS sequence"/>
</dbReference>
<dbReference type="GO" id="GO:0000785">
    <property type="term" value="C:chromatin"/>
    <property type="evidence" value="ECO:0007669"/>
    <property type="project" value="TreeGrafter"/>
</dbReference>
<dbReference type="EMBL" id="JH687554">
    <property type="protein sequence ID" value="EIN04471.1"/>
    <property type="molecule type" value="Genomic_DNA"/>
</dbReference>
<feature type="compositionally biased region" description="Low complexity" evidence="7">
    <location>
        <begin position="940"/>
        <end position="955"/>
    </location>
</feature>
<dbReference type="EC" id="1.14.11.66" evidence="2"/>
<evidence type="ECO:0000256" key="2">
    <source>
        <dbReference type="ARBA" id="ARBA00012900"/>
    </source>
</evidence>
<evidence type="ECO:0000259" key="8">
    <source>
        <dbReference type="PROSITE" id="PS51183"/>
    </source>
</evidence>
<dbReference type="Pfam" id="PF13771">
    <property type="entry name" value="zf-HC5HC2H"/>
    <property type="match status" value="1"/>
</dbReference>
<dbReference type="eggNOG" id="KOG0958">
    <property type="taxonomic scope" value="Eukaryota"/>
</dbReference>
<dbReference type="HOGENOM" id="CLU_001442_1_0_1"/>
<reference evidence="12" key="1">
    <citation type="journal article" date="2012" name="Science">
        <title>The Paleozoic origin of enzymatic lignin decomposition reconstructed from 31 fungal genomes.</title>
        <authorList>
            <person name="Floudas D."/>
            <person name="Binder M."/>
            <person name="Riley R."/>
            <person name="Barry K."/>
            <person name="Blanchette R.A."/>
            <person name="Henrissat B."/>
            <person name="Martinez A.T."/>
            <person name="Otillar R."/>
            <person name="Spatafora J.W."/>
            <person name="Yadav J.S."/>
            <person name="Aerts A."/>
            <person name="Benoit I."/>
            <person name="Boyd A."/>
            <person name="Carlson A."/>
            <person name="Copeland A."/>
            <person name="Coutinho P.M."/>
            <person name="de Vries R.P."/>
            <person name="Ferreira P."/>
            <person name="Findley K."/>
            <person name="Foster B."/>
            <person name="Gaskell J."/>
            <person name="Glotzer D."/>
            <person name="Gorecki P."/>
            <person name="Heitman J."/>
            <person name="Hesse C."/>
            <person name="Hori C."/>
            <person name="Igarashi K."/>
            <person name="Jurgens J.A."/>
            <person name="Kallen N."/>
            <person name="Kersten P."/>
            <person name="Kohler A."/>
            <person name="Kuees U."/>
            <person name="Kumar T.K.A."/>
            <person name="Kuo A."/>
            <person name="LaButti K."/>
            <person name="Larrondo L.F."/>
            <person name="Lindquist E."/>
            <person name="Ling A."/>
            <person name="Lombard V."/>
            <person name="Lucas S."/>
            <person name="Lundell T."/>
            <person name="Martin R."/>
            <person name="McLaughlin D.J."/>
            <person name="Morgenstern I."/>
            <person name="Morin E."/>
            <person name="Murat C."/>
            <person name="Nagy L.G."/>
            <person name="Nolan M."/>
            <person name="Ohm R.A."/>
            <person name="Patyshakuliyeva A."/>
            <person name="Rokas A."/>
            <person name="Ruiz-Duenas F.J."/>
            <person name="Sabat G."/>
            <person name="Salamov A."/>
            <person name="Samejima M."/>
            <person name="Schmutz J."/>
            <person name="Slot J.C."/>
            <person name="St John F."/>
            <person name="Stenlid J."/>
            <person name="Sun H."/>
            <person name="Sun S."/>
            <person name="Syed K."/>
            <person name="Tsang A."/>
            <person name="Wiebenga A."/>
            <person name="Young D."/>
            <person name="Pisabarro A."/>
            <person name="Eastwood D.C."/>
            <person name="Martin F."/>
            <person name="Cullen D."/>
            <person name="Grigoriev I.V."/>
            <person name="Hibbett D.S."/>
        </authorList>
    </citation>
    <scope>NUCLEOTIDE SEQUENCE [LARGE SCALE GENOMIC DNA]</scope>
    <source>
        <strain evidence="12">HHB-11173 SS5</strain>
    </source>
</reference>
<evidence type="ECO:0000256" key="5">
    <source>
        <dbReference type="ARBA" id="ARBA00022833"/>
    </source>
</evidence>
<comment type="catalytic activity">
    <reaction evidence="6">
        <text>N(6),N(6),N(6)-trimethyl-L-lysyl(9)-[histone H3] + 2 2-oxoglutarate + 2 O2 = N(6)-methyl-L-lysyl(9)-[histone H3] + 2 formaldehyde + 2 succinate + 2 CO2</text>
        <dbReference type="Rhea" id="RHEA:60200"/>
        <dbReference type="Rhea" id="RHEA-COMP:15538"/>
        <dbReference type="Rhea" id="RHEA-COMP:15542"/>
        <dbReference type="ChEBI" id="CHEBI:15379"/>
        <dbReference type="ChEBI" id="CHEBI:16526"/>
        <dbReference type="ChEBI" id="CHEBI:16810"/>
        <dbReference type="ChEBI" id="CHEBI:16842"/>
        <dbReference type="ChEBI" id="CHEBI:30031"/>
        <dbReference type="ChEBI" id="CHEBI:61929"/>
        <dbReference type="ChEBI" id="CHEBI:61961"/>
        <dbReference type="EC" id="1.14.11.66"/>
    </reaction>
</comment>
<proteinExistence type="inferred from homology"/>
<dbReference type="InterPro" id="IPR003347">
    <property type="entry name" value="JmjC_dom"/>
</dbReference>
<feature type="compositionally biased region" description="Basic and acidic residues" evidence="7">
    <location>
        <begin position="184"/>
        <end position="196"/>
    </location>
</feature>
<keyword evidence="3" id="KW-0479">Metal-binding</keyword>
<evidence type="ECO:0000313" key="11">
    <source>
        <dbReference type="EMBL" id="EIN04471.1"/>
    </source>
</evidence>
<comment type="similarity">
    <text evidence="1">Belongs to the JHDM3 histone demethylase family.</text>
</comment>
<dbReference type="GO" id="GO:0010468">
    <property type="term" value="P:regulation of gene expression"/>
    <property type="evidence" value="ECO:0007669"/>
    <property type="project" value="TreeGrafter"/>
</dbReference>
<feature type="region of interest" description="Disordered" evidence="7">
    <location>
        <begin position="733"/>
        <end position="760"/>
    </location>
</feature>
<name>R7S562_PUNST</name>
<keyword evidence="4" id="KW-0863">Zinc-finger</keyword>
<dbReference type="GO" id="GO:0051864">
    <property type="term" value="F:histone H3K36 demethylase activity"/>
    <property type="evidence" value="ECO:0007669"/>
    <property type="project" value="TreeGrafter"/>
</dbReference>
<dbReference type="CDD" id="cd15571">
    <property type="entry name" value="ePHD"/>
    <property type="match status" value="1"/>
</dbReference>
<dbReference type="Pfam" id="PF02373">
    <property type="entry name" value="JmjC"/>
    <property type="match status" value="1"/>
</dbReference>
<dbReference type="GO" id="GO:0008270">
    <property type="term" value="F:zinc ion binding"/>
    <property type="evidence" value="ECO:0007669"/>
    <property type="project" value="UniProtKB-KW"/>
</dbReference>
<feature type="region of interest" description="Disordered" evidence="7">
    <location>
        <begin position="1051"/>
        <end position="1095"/>
    </location>
</feature>
<feature type="region of interest" description="Disordered" evidence="7">
    <location>
        <begin position="940"/>
        <end position="977"/>
    </location>
</feature>
<dbReference type="InterPro" id="IPR003349">
    <property type="entry name" value="JmjN"/>
</dbReference>
<dbReference type="Gene3D" id="3.30.40.10">
    <property type="entry name" value="Zinc/RING finger domain, C3HC4 (zinc finger)"/>
    <property type="match status" value="1"/>
</dbReference>
<dbReference type="RefSeq" id="XP_007388266.1">
    <property type="nucleotide sequence ID" value="XM_007388204.1"/>
</dbReference>
<feature type="region of interest" description="Disordered" evidence="7">
    <location>
        <begin position="1"/>
        <end position="49"/>
    </location>
</feature>
<dbReference type="SMART" id="SM00545">
    <property type="entry name" value="JmjN"/>
    <property type="match status" value="1"/>
</dbReference>
<dbReference type="PANTHER" id="PTHR10694">
    <property type="entry name" value="LYSINE-SPECIFIC DEMETHYLASE"/>
    <property type="match status" value="1"/>
</dbReference>
<evidence type="ECO:0000256" key="3">
    <source>
        <dbReference type="ARBA" id="ARBA00022723"/>
    </source>
</evidence>
<feature type="compositionally biased region" description="Pro residues" evidence="7">
    <location>
        <begin position="967"/>
        <end position="976"/>
    </location>
</feature>
<feature type="compositionally biased region" description="Basic and acidic residues" evidence="7">
    <location>
        <begin position="253"/>
        <end position="262"/>
    </location>
</feature>
<protein>
    <recommendedName>
        <fullName evidence="2">[histone H3]-trimethyl-L-lysine(9) demethylase</fullName>
        <ecNumber evidence="2">1.14.11.66</ecNumber>
    </recommendedName>
</protein>